<comment type="similarity">
    <text evidence="1 7">Belongs to the cytochrome P450 family.</text>
</comment>
<sequence>MDEMSSTRRMVSNNHMRTVSSHDSLSLQFCPQNTTNTQVRKPPDSICNMETELWLLWATLAVWLLYYLSRLRRHGTGASRLPPGPRPLLLVGNLLDLRHGHLHHALAGLALSHGAPVMRLKLGLTTAVVVSSRAAAAEAFTRHDRRLAARAVPDATRALGFSERSMVWLPSSDPRWKALRGVVAAHVFSPRRLAAARGARERKVRDLVSYFRGRAAVREAVELGDAVYGGVLNLVSSALFSADVVDVGSESSAGLREAVEDLVELVAKPNVSDLFPFLRRLDLQGRRRHGARRIEKVFRVLDGIIDRRLDEAKTSMAKQQQEDFLGTLLELTSTGKITREDVTTILFDVFTAGSDTIAITVEWAMAELLRNPSAMARAREELDGALGGKQEAVEEADVARLPYLQAVVKEAMRLHPVAPLLLPHLAVEDGVEIGGYTVPKGSTVIFNAWAIMRDPEVWERPEEFVPERFLDSVELRAKDYEFIPFGAGRRLCPGLPMAERVVPHIVASLLHGFDWRLPEGVSNEQLDLSEKFTTANVLAVPLRAVPVVRT</sequence>
<evidence type="ECO:0000256" key="1">
    <source>
        <dbReference type="ARBA" id="ARBA00010617"/>
    </source>
</evidence>
<keyword evidence="2 6" id="KW-0479">Metal-binding</keyword>
<keyword evidence="9" id="KW-1185">Reference proteome</keyword>
<protein>
    <recommendedName>
        <fullName evidence="10">Cytochrome P450</fullName>
    </recommendedName>
</protein>
<keyword evidence="3" id="KW-0611">Plant defense</keyword>
<dbReference type="PROSITE" id="PS00086">
    <property type="entry name" value="CYTOCHROME_P450"/>
    <property type="match status" value="1"/>
</dbReference>
<reference evidence="9" key="1">
    <citation type="submission" date="2024-06" db="EMBL/GenBank/DDBJ databases">
        <authorList>
            <person name="Ryan C."/>
        </authorList>
    </citation>
    <scope>NUCLEOTIDE SEQUENCE [LARGE SCALE GENOMIC DNA]</scope>
</reference>
<dbReference type="CDD" id="cd11073">
    <property type="entry name" value="CYP76-like"/>
    <property type="match status" value="1"/>
</dbReference>
<dbReference type="SUPFAM" id="SSF48264">
    <property type="entry name" value="Cytochrome P450"/>
    <property type="match status" value="1"/>
</dbReference>
<gene>
    <name evidence="8" type="ORF">URODEC1_LOCUS64237</name>
</gene>
<reference evidence="8 9" key="2">
    <citation type="submission" date="2024-10" db="EMBL/GenBank/DDBJ databases">
        <authorList>
            <person name="Ryan C."/>
        </authorList>
    </citation>
    <scope>NUCLEOTIDE SEQUENCE [LARGE SCALE GENOMIC DNA]</scope>
</reference>
<evidence type="ECO:0000256" key="5">
    <source>
        <dbReference type="ARBA" id="ARBA00023004"/>
    </source>
</evidence>
<organism evidence="8 9">
    <name type="scientific">Urochloa decumbens</name>
    <dbReference type="NCBI Taxonomy" id="240449"/>
    <lineage>
        <taxon>Eukaryota</taxon>
        <taxon>Viridiplantae</taxon>
        <taxon>Streptophyta</taxon>
        <taxon>Embryophyta</taxon>
        <taxon>Tracheophyta</taxon>
        <taxon>Spermatophyta</taxon>
        <taxon>Magnoliopsida</taxon>
        <taxon>Liliopsida</taxon>
        <taxon>Poales</taxon>
        <taxon>Poaceae</taxon>
        <taxon>PACMAD clade</taxon>
        <taxon>Panicoideae</taxon>
        <taxon>Panicodae</taxon>
        <taxon>Paniceae</taxon>
        <taxon>Melinidinae</taxon>
        <taxon>Urochloa</taxon>
    </lineage>
</organism>
<dbReference type="PANTHER" id="PTHR47950:SF48">
    <property type="entry name" value="CYTOCHROME P450 FAMILY PROTEIN, EXPRESSED"/>
    <property type="match status" value="1"/>
</dbReference>
<dbReference type="GO" id="GO:0016709">
    <property type="term" value="F:oxidoreductase activity, acting on paired donors, with incorporation or reduction of molecular oxygen, NAD(P)H as one donor, and incorporation of one atom of oxygen"/>
    <property type="evidence" value="ECO:0007669"/>
    <property type="project" value="UniProtKB-ARBA"/>
</dbReference>
<dbReference type="EMBL" id="OZ075135">
    <property type="protein sequence ID" value="CAL4999253.1"/>
    <property type="molecule type" value="Genomic_DNA"/>
</dbReference>
<dbReference type="GO" id="GO:0051502">
    <property type="term" value="P:diterpene phytoalexin biosynthetic process"/>
    <property type="evidence" value="ECO:0007669"/>
    <property type="project" value="UniProtKB-ARBA"/>
</dbReference>
<dbReference type="PANTHER" id="PTHR47950">
    <property type="entry name" value="CYTOCHROME P450, FAMILY 76, SUBFAMILY C, POLYPEPTIDE 5-RELATED"/>
    <property type="match status" value="1"/>
</dbReference>
<keyword evidence="4 7" id="KW-0560">Oxidoreductase</keyword>
<dbReference type="GO" id="GO:0046872">
    <property type="term" value="F:metal ion binding"/>
    <property type="evidence" value="ECO:0007669"/>
    <property type="project" value="UniProtKB-KW"/>
</dbReference>
<dbReference type="PRINTS" id="PR00385">
    <property type="entry name" value="P450"/>
</dbReference>
<proteinExistence type="inferred from homology"/>
<dbReference type="AlphaFoldDB" id="A0ABC9BDX3"/>
<accession>A0ABC9BDX3</accession>
<dbReference type="InterPro" id="IPR002401">
    <property type="entry name" value="Cyt_P450_E_grp-I"/>
</dbReference>
<name>A0ABC9BDX3_9POAL</name>
<dbReference type="Pfam" id="PF00067">
    <property type="entry name" value="p450"/>
    <property type="match status" value="1"/>
</dbReference>
<dbReference type="PRINTS" id="PR00463">
    <property type="entry name" value="EP450I"/>
</dbReference>
<comment type="cofactor">
    <cofactor evidence="6">
        <name>heme</name>
        <dbReference type="ChEBI" id="CHEBI:30413"/>
    </cofactor>
</comment>
<evidence type="ECO:0000256" key="6">
    <source>
        <dbReference type="PIRSR" id="PIRSR602401-1"/>
    </source>
</evidence>
<evidence type="ECO:0000256" key="4">
    <source>
        <dbReference type="ARBA" id="ARBA00023002"/>
    </source>
</evidence>
<dbReference type="InterPro" id="IPR001128">
    <property type="entry name" value="Cyt_P450"/>
</dbReference>
<dbReference type="FunFam" id="1.10.630.10:FF:000007">
    <property type="entry name" value="Cytochrome P450 76C4"/>
    <property type="match status" value="1"/>
</dbReference>
<dbReference type="GO" id="GO:0006952">
    <property type="term" value="P:defense response"/>
    <property type="evidence" value="ECO:0007669"/>
    <property type="project" value="UniProtKB-KW"/>
</dbReference>
<keyword evidence="7" id="KW-0503">Monooxygenase</keyword>
<evidence type="ECO:0008006" key="10">
    <source>
        <dbReference type="Google" id="ProtNLM"/>
    </source>
</evidence>
<evidence type="ECO:0000256" key="3">
    <source>
        <dbReference type="ARBA" id="ARBA00022821"/>
    </source>
</evidence>
<dbReference type="InterPro" id="IPR036396">
    <property type="entry name" value="Cyt_P450_sf"/>
</dbReference>
<keyword evidence="5 6" id="KW-0408">Iron</keyword>
<keyword evidence="6 7" id="KW-0349">Heme</keyword>
<dbReference type="Gene3D" id="1.10.630.10">
    <property type="entry name" value="Cytochrome P450"/>
    <property type="match status" value="1"/>
</dbReference>
<evidence type="ECO:0000256" key="2">
    <source>
        <dbReference type="ARBA" id="ARBA00022723"/>
    </source>
</evidence>
<dbReference type="InterPro" id="IPR017972">
    <property type="entry name" value="Cyt_P450_CS"/>
</dbReference>
<evidence type="ECO:0000313" key="9">
    <source>
        <dbReference type="Proteomes" id="UP001497457"/>
    </source>
</evidence>
<evidence type="ECO:0000256" key="7">
    <source>
        <dbReference type="RuleBase" id="RU000461"/>
    </source>
</evidence>
<dbReference type="Proteomes" id="UP001497457">
    <property type="component" value="Chromosome 25rd"/>
</dbReference>
<feature type="binding site" description="axial binding residue" evidence="6">
    <location>
        <position position="492"/>
    </location>
    <ligand>
        <name>heme</name>
        <dbReference type="ChEBI" id="CHEBI:30413"/>
    </ligand>
    <ligandPart>
        <name>Fe</name>
        <dbReference type="ChEBI" id="CHEBI:18248"/>
    </ligandPart>
</feature>
<evidence type="ECO:0000313" key="8">
    <source>
        <dbReference type="EMBL" id="CAL4999253.1"/>
    </source>
</evidence>